<dbReference type="RefSeq" id="WP_129718841.1">
    <property type="nucleotide sequence ID" value="NZ_PRLK01000006.1"/>
</dbReference>
<gene>
    <name evidence="4 7" type="primary">speE</name>
    <name evidence="7" type="ORF">G6CMJM_00440</name>
</gene>
<comment type="catalytic activity">
    <reaction evidence="4">
        <text>S-adenosyl 3-(methylsulfanyl)propylamine + putrescine = S-methyl-5'-thioadenosine + spermidine + H(+)</text>
        <dbReference type="Rhea" id="RHEA:12721"/>
        <dbReference type="ChEBI" id="CHEBI:15378"/>
        <dbReference type="ChEBI" id="CHEBI:17509"/>
        <dbReference type="ChEBI" id="CHEBI:57443"/>
        <dbReference type="ChEBI" id="CHEBI:57834"/>
        <dbReference type="ChEBI" id="CHEBI:326268"/>
        <dbReference type="EC" id="2.5.1.16"/>
    </reaction>
</comment>
<evidence type="ECO:0000256" key="5">
    <source>
        <dbReference type="PROSITE-ProRule" id="PRU00354"/>
    </source>
</evidence>
<dbReference type="PANTHER" id="PTHR43317">
    <property type="entry name" value="THERMOSPERMINE SYNTHASE ACAULIS5"/>
    <property type="match status" value="1"/>
</dbReference>
<dbReference type="InterPro" id="IPR001045">
    <property type="entry name" value="Spermi_synthase"/>
</dbReference>
<keyword evidence="4" id="KW-0472">Membrane</keyword>
<feature type="transmembrane region" description="Helical" evidence="4">
    <location>
        <begin position="48"/>
        <end position="68"/>
    </location>
</feature>
<comment type="similarity">
    <text evidence="1 4">Belongs to the spermidine/spermine synthase family.</text>
</comment>
<comment type="function">
    <text evidence="4">Catalyzes the irreversible transfer of a propylamine group from the amino donor S-adenosylmethioninamine (decarboxy-AdoMet) to putrescine (1,4-diaminobutane) to yield spermidine.</text>
</comment>
<comment type="caution">
    <text evidence="7">The sequence shown here is derived from an EMBL/GenBank/DDBJ whole genome shotgun (WGS) entry which is preliminary data.</text>
</comment>
<keyword evidence="4" id="KW-0745">Spermidine biosynthesis</keyword>
<comment type="subunit">
    <text evidence="4">Homodimer or homotetramer.</text>
</comment>
<feature type="transmembrane region" description="Helical" evidence="4">
    <location>
        <begin position="80"/>
        <end position="100"/>
    </location>
</feature>
<dbReference type="NCBIfam" id="NF002956">
    <property type="entry name" value="PRK03612.1"/>
    <property type="match status" value="1"/>
</dbReference>
<dbReference type="Pfam" id="PF01564">
    <property type="entry name" value="Spermine_synth"/>
    <property type="match status" value="1"/>
</dbReference>
<dbReference type="Gene3D" id="3.40.50.150">
    <property type="entry name" value="Vaccinia Virus protein VP39"/>
    <property type="match status" value="1"/>
</dbReference>
<feature type="transmembrane region" description="Helical" evidence="4">
    <location>
        <begin position="106"/>
        <end position="128"/>
    </location>
</feature>
<reference evidence="7 8" key="2">
    <citation type="journal article" date="2020" name="Cell Rep.">
        <title>Acquisition and Adaptation of Ultra-small Parasitic Reduced Genome Bacteria to Mammalian Hosts.</title>
        <authorList>
            <person name="McLean J.S."/>
            <person name="Bor B."/>
            <person name="Kerns K.A."/>
            <person name="Liu Q."/>
            <person name="To T.T."/>
            <person name="Solden L."/>
            <person name="Hendrickson E.L."/>
            <person name="Wrighton K."/>
            <person name="Shi W."/>
            <person name="He X."/>
        </authorList>
    </citation>
    <scope>NUCLEOTIDE SEQUENCE [LARGE SCALE GENOMIC DNA]</scope>
    <source>
        <strain evidence="7 8">TM7_CMJM_G6_1_HOT_870</strain>
    </source>
</reference>
<organism evidence="7 8">
    <name type="scientific">Candidatus Nanogingivalis gingivitcus</name>
    <dbReference type="NCBI Taxonomy" id="2171992"/>
    <lineage>
        <taxon>Bacteria</taxon>
        <taxon>Candidatus Saccharimonadota</taxon>
        <taxon>Candidatus Nanosyncoccalia</taxon>
        <taxon>Candidatus Nanogingivales</taxon>
        <taxon>Candidatus Nanogingivalaceae</taxon>
        <taxon>Candidatus Nanogingivalis</taxon>
    </lineage>
</organism>
<evidence type="ECO:0000313" key="8">
    <source>
        <dbReference type="Proteomes" id="UP001190925"/>
    </source>
</evidence>
<keyword evidence="4" id="KW-1133">Transmembrane helix</keyword>
<dbReference type="EC" id="2.5.1.16" evidence="4"/>
<evidence type="ECO:0000313" key="7">
    <source>
        <dbReference type="EMBL" id="RYC72513.1"/>
    </source>
</evidence>
<feature type="binding site" evidence="4">
    <location>
        <position position="274"/>
    </location>
    <ligand>
        <name>spermidine</name>
        <dbReference type="ChEBI" id="CHEBI:57834"/>
    </ligand>
</feature>
<protein>
    <recommendedName>
        <fullName evidence="4">Polyamine aminopropyltransferase</fullName>
    </recommendedName>
    <alternativeName>
        <fullName evidence="4">Putrescine aminopropyltransferase</fullName>
        <shortName evidence="4">PAPT</shortName>
    </alternativeName>
    <alternativeName>
        <fullName evidence="4">Spermidine synthase</fullName>
        <shortName evidence="4">SPDS</shortName>
        <shortName evidence="4">SPDSY</shortName>
        <ecNumber evidence="4">2.5.1.16</ecNumber>
    </alternativeName>
</protein>
<feature type="transmembrane region" description="Helical" evidence="4">
    <location>
        <begin position="148"/>
        <end position="167"/>
    </location>
</feature>
<feature type="domain" description="PABS" evidence="6">
    <location>
        <begin position="213"/>
        <end position="451"/>
    </location>
</feature>
<keyword evidence="4" id="KW-1003">Cell membrane</keyword>
<dbReference type="HAMAP" id="MF_00198">
    <property type="entry name" value="Spermidine_synth"/>
    <property type="match status" value="1"/>
</dbReference>
<feature type="binding site" evidence="4">
    <location>
        <position position="318"/>
    </location>
    <ligand>
        <name>S-methyl-5'-thioadenosine</name>
        <dbReference type="ChEBI" id="CHEBI:17509"/>
    </ligand>
</feature>
<comment type="pathway">
    <text evidence="4">Amine and polyamine biosynthesis; spermidine biosynthesis; spermidine from putrescine: step 1/1.</text>
</comment>
<dbReference type="PANTHER" id="PTHR43317:SF1">
    <property type="entry name" value="THERMOSPERMINE SYNTHASE ACAULIS5"/>
    <property type="match status" value="1"/>
</dbReference>
<dbReference type="Proteomes" id="UP001190925">
    <property type="component" value="Unassembled WGS sequence"/>
</dbReference>
<comment type="subcellular location">
    <subcellularLocation>
        <location evidence="4">Cell membrane</location>
        <topology evidence="4">Multi-pass membrane protein</topology>
    </subcellularLocation>
</comment>
<feature type="active site" description="Proton acceptor" evidence="4 5">
    <location>
        <position position="370"/>
    </location>
</feature>
<keyword evidence="8" id="KW-1185">Reference proteome</keyword>
<dbReference type="SUPFAM" id="SSF53335">
    <property type="entry name" value="S-adenosyl-L-methionine-dependent methyltransferases"/>
    <property type="match status" value="1"/>
</dbReference>
<feature type="transmembrane region" description="Helical" evidence="4">
    <location>
        <begin position="201"/>
        <end position="222"/>
    </location>
</feature>
<feature type="binding site" evidence="4">
    <location>
        <begin position="352"/>
        <end position="353"/>
    </location>
    <ligand>
        <name>S-methyl-5'-thioadenosine</name>
        <dbReference type="ChEBI" id="CHEBI:17509"/>
    </ligand>
</feature>
<comment type="caution">
    <text evidence="4">Lacks conserved residue(s) required for the propagation of feature annotation.</text>
</comment>
<sequence length="512" mass="57752">MAIFRSRKDKERENVTLFAAALLVAIGGIIYELILGSAASYLIGDSTLSFSIATGVTLFGMGVGSLLVKKVKGHPATSFALNEIFLSLVGGNSVLILYIAFGFTKISWIIFSIISLLIGVMIGFEIPLMMKTFEKFGRKSSVELLSKVFAIDYFGALVASLVFPLLLLPQLGLMRSAYFVASLNILVSLLILKEIKTSKKVFSLCLGAFFIVASLFVASNWLEKKIDSGIYKDPIVFYKQTEYQKIVLTKYYNDTRLFLNNNLQFSSLDEARYHETLAVSAMSSVENPKRVAIFGGGDGLLAREILKYPSVEHIDLVDIDSEMTKLAKENNFLRSQNEGSFFNKKVKIHNQDAFRFAFETDNKYDAVLVDLVDPSNERLAKLYSKQFYQRVNDLLTDRGVMITQATSSYFSPNAFATVFSTVKEGQRDREVLPFSINIPSFGEWGFVMSIKDKSKVLSQPLPTNLKYQNKDNLDYIIKKNPIKINKGEISTLLQPRIIEIYNNDMKQWRYYK</sequence>
<keyword evidence="2 4" id="KW-0808">Transferase</keyword>
<keyword evidence="4" id="KW-0812">Transmembrane</keyword>
<dbReference type="PROSITE" id="PS51006">
    <property type="entry name" value="PABS_2"/>
    <property type="match status" value="1"/>
</dbReference>
<evidence type="ECO:0000256" key="2">
    <source>
        <dbReference type="ARBA" id="ARBA00022679"/>
    </source>
</evidence>
<feature type="binding site" evidence="4">
    <location>
        <position position="244"/>
    </location>
    <ligand>
        <name>S-methyl-5'-thioadenosine</name>
        <dbReference type="ChEBI" id="CHEBI:17509"/>
    </ligand>
</feature>
<dbReference type="EMBL" id="PRLK01000006">
    <property type="protein sequence ID" value="RYC72513.1"/>
    <property type="molecule type" value="Genomic_DNA"/>
</dbReference>
<dbReference type="InterPro" id="IPR029063">
    <property type="entry name" value="SAM-dependent_MTases_sf"/>
</dbReference>
<reference evidence="7 8" key="1">
    <citation type="journal article" date="2018" name="bioRxiv">
        <title>Evidence of independent acquisition and adaption of ultra-small bacteria to human hosts across the highly diverse yet reduced genomes of the phylum Saccharibacteria.</title>
        <authorList>
            <person name="McLean J.S."/>
            <person name="Bor B."/>
            <person name="To T.T."/>
            <person name="Liu Q."/>
            <person name="Kearns K.A."/>
            <person name="Solden L.M."/>
            <person name="Wrighton K.C."/>
            <person name="He X."/>
            <person name="Shi W."/>
        </authorList>
    </citation>
    <scope>NUCLEOTIDE SEQUENCE [LARGE SCALE GENOMIC DNA]</scope>
    <source>
        <strain evidence="7 8">TM7_CMJM_G6_1_HOT_870</strain>
    </source>
</reference>
<dbReference type="InterPro" id="IPR030374">
    <property type="entry name" value="PABS"/>
</dbReference>
<evidence type="ECO:0000259" key="6">
    <source>
        <dbReference type="PROSITE" id="PS51006"/>
    </source>
</evidence>
<feature type="transmembrane region" description="Helical" evidence="4">
    <location>
        <begin position="15"/>
        <end position="42"/>
    </location>
</feature>
<evidence type="ECO:0000256" key="1">
    <source>
        <dbReference type="ARBA" id="ARBA00007867"/>
    </source>
</evidence>
<name>A0ABY0FHQ1_9BACT</name>
<feature type="binding site" evidence="4">
    <location>
        <position position="298"/>
    </location>
    <ligand>
        <name>spermidine</name>
        <dbReference type="ChEBI" id="CHEBI:57834"/>
    </ligand>
</feature>
<dbReference type="GO" id="GO:0016740">
    <property type="term" value="F:transferase activity"/>
    <property type="evidence" value="ECO:0007669"/>
    <property type="project" value="UniProtKB-KW"/>
</dbReference>
<feature type="transmembrane region" description="Helical" evidence="4">
    <location>
        <begin position="173"/>
        <end position="192"/>
    </location>
</feature>
<accession>A0ABY0FHQ1</accession>
<evidence type="ECO:0000256" key="4">
    <source>
        <dbReference type="HAMAP-Rule" id="MF_00198"/>
    </source>
</evidence>
<dbReference type="CDD" id="cd02440">
    <property type="entry name" value="AdoMet_MTases"/>
    <property type="match status" value="1"/>
</dbReference>
<proteinExistence type="inferred from homology"/>
<keyword evidence="3 4" id="KW-0620">Polyamine biosynthesis</keyword>
<evidence type="ECO:0000256" key="3">
    <source>
        <dbReference type="ARBA" id="ARBA00023115"/>
    </source>
</evidence>